<feature type="compositionally biased region" description="Low complexity" evidence="1">
    <location>
        <begin position="7"/>
        <end position="23"/>
    </location>
</feature>
<name>A0ABX6JXW6_9MICO</name>
<sequence length="72" mass="8025">MDFQTYAHQHTTSQRTQAAAASAERARVHAERQDQAAVILCLSHNPAAPKLLERLRSWVSWKGTQSATGRPQ</sequence>
<accession>A0ABX6JXW6</accession>
<dbReference type="Proteomes" id="UP000503441">
    <property type="component" value="Chromosome"/>
</dbReference>
<evidence type="ECO:0000313" key="2">
    <source>
        <dbReference type="EMBL" id="QIM19164.1"/>
    </source>
</evidence>
<feature type="region of interest" description="Disordered" evidence="1">
    <location>
        <begin position="1"/>
        <end position="28"/>
    </location>
</feature>
<proteinExistence type="predicted"/>
<evidence type="ECO:0000313" key="3">
    <source>
        <dbReference type="Proteomes" id="UP000503441"/>
    </source>
</evidence>
<keyword evidence="3" id="KW-1185">Reference proteome</keyword>
<organism evidence="2 3">
    <name type="scientific">Leucobacter coleopterorum</name>
    <dbReference type="NCBI Taxonomy" id="2714933"/>
    <lineage>
        <taxon>Bacteria</taxon>
        <taxon>Bacillati</taxon>
        <taxon>Actinomycetota</taxon>
        <taxon>Actinomycetes</taxon>
        <taxon>Micrococcales</taxon>
        <taxon>Microbacteriaceae</taxon>
        <taxon>Leucobacter</taxon>
    </lineage>
</organism>
<reference evidence="2 3" key="1">
    <citation type="submission" date="2020-03" db="EMBL/GenBank/DDBJ databases">
        <title>Leucobacter sp. nov., isolated from beetles.</title>
        <authorList>
            <person name="Hyun D.-W."/>
            <person name="Bae J.-W."/>
        </authorList>
    </citation>
    <scope>NUCLEOTIDE SEQUENCE [LARGE SCALE GENOMIC DNA]</scope>
    <source>
        <strain evidence="2 3">HDW9A</strain>
    </source>
</reference>
<dbReference type="RefSeq" id="WP_166331409.1">
    <property type="nucleotide sequence ID" value="NZ_CP049933.1"/>
</dbReference>
<dbReference type="EMBL" id="CP049933">
    <property type="protein sequence ID" value="QIM19164.1"/>
    <property type="molecule type" value="Genomic_DNA"/>
</dbReference>
<gene>
    <name evidence="2" type="ORF">G7066_12370</name>
</gene>
<evidence type="ECO:0000256" key="1">
    <source>
        <dbReference type="SAM" id="MobiDB-lite"/>
    </source>
</evidence>
<protein>
    <submittedName>
        <fullName evidence="2">Uncharacterized protein</fullName>
    </submittedName>
</protein>